<feature type="domain" description="B30.2/SPRY" evidence="2">
    <location>
        <begin position="54"/>
        <end position="265"/>
    </location>
</feature>
<name>A7RVA2_NEMVE</name>
<reference evidence="3 4" key="1">
    <citation type="journal article" date="2007" name="Science">
        <title>Sea anemone genome reveals ancestral eumetazoan gene repertoire and genomic organization.</title>
        <authorList>
            <person name="Putnam N.H."/>
            <person name="Srivastava M."/>
            <person name="Hellsten U."/>
            <person name="Dirks B."/>
            <person name="Chapman J."/>
            <person name="Salamov A."/>
            <person name="Terry A."/>
            <person name="Shapiro H."/>
            <person name="Lindquist E."/>
            <person name="Kapitonov V.V."/>
            <person name="Jurka J."/>
            <person name="Genikhovich G."/>
            <person name="Grigoriev I.V."/>
            <person name="Lucas S.M."/>
            <person name="Steele R.E."/>
            <person name="Finnerty J.R."/>
            <person name="Technau U."/>
            <person name="Martindale M.Q."/>
            <person name="Rokhsar D.S."/>
        </authorList>
    </citation>
    <scope>NUCLEOTIDE SEQUENCE [LARGE SCALE GENOMIC DNA]</scope>
    <source>
        <strain evidence="4">CH2 X CH6</strain>
    </source>
</reference>
<keyword evidence="4" id="KW-1185">Reference proteome</keyword>
<protein>
    <recommendedName>
        <fullName evidence="2">B30.2/SPRY domain-containing protein</fullName>
    </recommendedName>
</protein>
<dbReference type="InterPro" id="IPR013320">
    <property type="entry name" value="ConA-like_dom_sf"/>
</dbReference>
<feature type="non-terminal residue" evidence="3">
    <location>
        <position position="1"/>
    </location>
</feature>
<organism evidence="3 4">
    <name type="scientific">Nematostella vectensis</name>
    <name type="common">Starlet sea anemone</name>
    <dbReference type="NCBI Taxonomy" id="45351"/>
    <lineage>
        <taxon>Eukaryota</taxon>
        <taxon>Metazoa</taxon>
        <taxon>Cnidaria</taxon>
        <taxon>Anthozoa</taxon>
        <taxon>Hexacorallia</taxon>
        <taxon>Actiniaria</taxon>
        <taxon>Edwardsiidae</taxon>
        <taxon>Nematostella</taxon>
    </lineage>
</organism>
<dbReference type="Proteomes" id="UP000001593">
    <property type="component" value="Unassembled WGS sequence"/>
</dbReference>
<dbReference type="PROSITE" id="PS50188">
    <property type="entry name" value="B302_SPRY"/>
    <property type="match status" value="1"/>
</dbReference>
<dbReference type="CDD" id="cd13735">
    <property type="entry name" value="SPRY_HECT_like"/>
    <property type="match status" value="1"/>
</dbReference>
<dbReference type="PANTHER" id="PTHR46435:SF1">
    <property type="entry name" value="E3 UBIQUITIN-PROTEIN LIGASE HECTD4-RELATED"/>
    <property type="match status" value="1"/>
</dbReference>
<dbReference type="AlphaFoldDB" id="A7RVA2"/>
<dbReference type="eggNOG" id="KOG1426">
    <property type="taxonomic scope" value="Eukaryota"/>
</dbReference>
<dbReference type="SUPFAM" id="SSF49899">
    <property type="entry name" value="Concanavalin A-like lectins/glucanases"/>
    <property type="match status" value="1"/>
</dbReference>
<dbReference type="Gene3D" id="2.60.120.920">
    <property type="match status" value="1"/>
</dbReference>
<evidence type="ECO:0000313" key="4">
    <source>
        <dbReference type="Proteomes" id="UP000001593"/>
    </source>
</evidence>
<evidence type="ECO:0000313" key="3">
    <source>
        <dbReference type="EMBL" id="EDO44537.1"/>
    </source>
</evidence>
<dbReference type="EMBL" id="DS469543">
    <property type="protein sequence ID" value="EDO44537.1"/>
    <property type="molecule type" value="Genomic_DNA"/>
</dbReference>
<proteinExistence type="predicted"/>
<feature type="compositionally biased region" description="Polar residues" evidence="1">
    <location>
        <begin position="317"/>
        <end position="327"/>
    </location>
</feature>
<dbReference type="OMA" id="WQTINTE"/>
<sequence length="507" mass="55274">RASMVLASQMTSPAFCEAFSCHPLRPAQALRVLSEDSDPGQRLPVLESHCDELRMFYKDAAPVSRQMVASSKKIVLDSTRQYPPIQGVMFTEGYTSAHLLADSNPGQALPRGAYVYASSPLPLKAPSYYWEVEIVSLGEQGTGDYGAGIQAISVGLAPAQQPVDRWSSPIGTCVLHDNGIAVHYTEGGFTAWQTINTEVSLLKGHVIGCGYSRTDSRSDTGLVYFTHNGQRLHGSLGNVSAGLWPVVHLQKKDVRVRVNFGTRPFMYAKGGKIRAAADLASDSTEDVRESFAELPFAFDEGEDWTGLAEPEEKGNSPIVSSPKSTPTPLDLRDTTELRDYDPTASAHYMLSSSCDVMSNVGPPSHMFEDEPRIESCGSTTPVDLLVKAWEDRVFPVIRRRFRNEADRRSGLDQIRGALTAGLMEIAVATVSDLYEDNGGIPTSLTLPRPEDVQRDANKLTISNIKQGMSVLIADRTPETDRTPAYAIPAMKKTFGLVGIVQAFEKVT</sequence>
<dbReference type="InterPro" id="IPR043366">
    <property type="entry name" value="HECTD4"/>
</dbReference>
<dbReference type="InterPro" id="IPR035781">
    <property type="entry name" value="SPRY_HECTD4"/>
</dbReference>
<dbReference type="STRING" id="45351.A7RVA2"/>
<evidence type="ECO:0000256" key="1">
    <source>
        <dbReference type="SAM" id="MobiDB-lite"/>
    </source>
</evidence>
<dbReference type="PANTHER" id="PTHR46435">
    <property type="entry name" value="E3 UBIQUITIN-PROTEIN LIGASE HECTD4-RELATED"/>
    <property type="match status" value="1"/>
</dbReference>
<dbReference type="HOGENOM" id="CLU_538174_0_0_1"/>
<accession>A7RVA2</accession>
<feature type="region of interest" description="Disordered" evidence="1">
    <location>
        <begin position="306"/>
        <end position="333"/>
    </location>
</feature>
<dbReference type="InterPro" id="IPR001870">
    <property type="entry name" value="B30.2/SPRY"/>
</dbReference>
<gene>
    <name evidence="3" type="ORF">NEMVEDRAFT_v1g94819</name>
</gene>
<dbReference type="InterPro" id="IPR043136">
    <property type="entry name" value="B30.2/SPRY_sf"/>
</dbReference>
<dbReference type="PhylomeDB" id="A7RVA2"/>
<evidence type="ECO:0000259" key="2">
    <source>
        <dbReference type="PROSITE" id="PS50188"/>
    </source>
</evidence>
<dbReference type="InParanoid" id="A7RVA2"/>